<accession>A0A1I7Y6W7</accession>
<evidence type="ECO:0000313" key="1">
    <source>
        <dbReference type="Proteomes" id="UP000095287"/>
    </source>
</evidence>
<reference evidence="2" key="1">
    <citation type="submission" date="2016-11" db="UniProtKB">
        <authorList>
            <consortium name="WormBaseParasite"/>
        </authorList>
    </citation>
    <scope>IDENTIFICATION</scope>
</reference>
<dbReference type="WBParaSite" id="L893_g13352.t1">
    <property type="protein sequence ID" value="L893_g13352.t1"/>
    <property type="gene ID" value="L893_g13352"/>
</dbReference>
<dbReference type="AlphaFoldDB" id="A0A1I7Y6W7"/>
<name>A0A1I7Y6W7_9BILA</name>
<organism evidence="1 2">
    <name type="scientific">Steinernema glaseri</name>
    <dbReference type="NCBI Taxonomy" id="37863"/>
    <lineage>
        <taxon>Eukaryota</taxon>
        <taxon>Metazoa</taxon>
        <taxon>Ecdysozoa</taxon>
        <taxon>Nematoda</taxon>
        <taxon>Chromadorea</taxon>
        <taxon>Rhabditida</taxon>
        <taxon>Tylenchina</taxon>
        <taxon>Panagrolaimomorpha</taxon>
        <taxon>Strongyloidoidea</taxon>
        <taxon>Steinernematidae</taxon>
        <taxon>Steinernema</taxon>
    </lineage>
</organism>
<dbReference type="Proteomes" id="UP000095287">
    <property type="component" value="Unplaced"/>
</dbReference>
<proteinExistence type="predicted"/>
<evidence type="ECO:0000313" key="2">
    <source>
        <dbReference type="WBParaSite" id="L893_g13352.t1"/>
    </source>
</evidence>
<sequence length="110" mass="12666">MIVFLRVNELEHKRRFELELDACARIALFVLDAFPSLLETIDRRREEGKKQGFLQIPEPSSTKFPAVLFLLLTSPYPSFLIHASFPTYGKVSPADLCLWKSRHIQDGYSP</sequence>
<protein>
    <submittedName>
        <fullName evidence="2">Uncharacterized protein</fullName>
    </submittedName>
</protein>
<keyword evidence="1" id="KW-1185">Reference proteome</keyword>